<dbReference type="Gene3D" id="1.20.5.1160">
    <property type="entry name" value="Vasodilator-stimulated phosphoprotein"/>
    <property type="match status" value="1"/>
</dbReference>
<feature type="compositionally biased region" description="Pro residues" evidence="9">
    <location>
        <begin position="394"/>
        <end position="405"/>
    </location>
</feature>
<sequence length="641" mass="67496">MQFMSAISFNNSVRYPSFFLCMIASFLSSSAHCLFLFLDRECPVVTAKANVMLYDTAASAWVPSGARHGISKVQLYHNTTTNAYRVVGWRLQDREVVINCAIVRGLKYHRARQTFHQWRDSKQQVYGLNFATVEEADVFAAAVEDALANLTALHKQQTQQQQQQQSMSSNISQQQQAQMSLTVGNRAQTVTGHDPNMVALNRELTCKSPVHESHDSLRAGHAGSFSVPNMSTSNNTASNSRTGTYVDMSQVNIVPPSDGPSSAYQQHMVTAEYAYPSQTVTDVARSGTETAGSTAAFARTDFGCTNTNVPVSNGTTSGLNGSSSGNHNAVDACYYSSSDDSVKGLIVPPMTGGAPSQFYSSPADGRSVDGSNSPAPSNAVISSRNVSGVTAPANIPPPPPLPPPLSTLSGGTGGNNNSSTRASRPLHRSSGAQPCVSDAGDDEVDDSGANDSSFACQLRLVKQQRLRAASLAGLGSENQHPPGSAATVGRATGLDMMSDLQRVLAARRRAKEAEENGISDNVGNDTGGDSPHFGGSSTRLGSTGVAQGQPSSGTGGNSSIVPGFATLRKNSSPALDSNGFGQLLSNGPTNVNSAAGSGLAGLVSRADLEAFKRELMSEFRREVQQLKNDVIEALRSCANRS</sequence>
<comment type="similarity">
    <text evidence="3">Belongs to the Ena/VASP family.</text>
</comment>
<dbReference type="CDD" id="cd01207">
    <property type="entry name" value="EVH1_Ena_VASP-like"/>
    <property type="match status" value="1"/>
</dbReference>
<evidence type="ECO:0000256" key="2">
    <source>
        <dbReference type="ARBA" id="ARBA00004510"/>
    </source>
</evidence>
<evidence type="ECO:0000256" key="4">
    <source>
        <dbReference type="ARBA" id="ARBA00022490"/>
    </source>
</evidence>
<keyword evidence="4" id="KW-0963">Cytoplasm</keyword>
<dbReference type="PANTHER" id="PTHR11202">
    <property type="entry name" value="SPROUTY-RELATED, EVH1 DOMAIN-CONTAINING PROTEIN FAMILY MEMBER"/>
    <property type="match status" value="1"/>
</dbReference>
<reference evidence="11" key="1">
    <citation type="submission" date="2019-07" db="EMBL/GenBank/DDBJ databases">
        <title>Annotation for the trematode Paragonimus miyazaki's.</title>
        <authorList>
            <person name="Choi Y.-J."/>
        </authorList>
    </citation>
    <scope>NUCLEOTIDE SEQUENCE</scope>
    <source>
        <strain evidence="11">Japan</strain>
    </source>
</reference>
<dbReference type="SUPFAM" id="SSF118370">
    <property type="entry name" value="Vasodilator-stimulated phosphoprotein, VASP, tetramerisation domain"/>
    <property type="match status" value="1"/>
</dbReference>
<dbReference type="SMART" id="SM00461">
    <property type="entry name" value="WH1"/>
    <property type="match status" value="1"/>
</dbReference>
<dbReference type="PROSITE" id="PS50229">
    <property type="entry name" value="WH1"/>
    <property type="match status" value="1"/>
</dbReference>
<name>A0A8S9YYU3_9TREM</name>
<dbReference type="InterPro" id="IPR000697">
    <property type="entry name" value="WH1/EVH1_dom"/>
</dbReference>
<keyword evidence="12" id="KW-1185">Reference proteome</keyword>
<evidence type="ECO:0000256" key="9">
    <source>
        <dbReference type="SAM" id="MobiDB-lite"/>
    </source>
</evidence>
<dbReference type="Pfam" id="PF00568">
    <property type="entry name" value="WH1"/>
    <property type="match status" value="1"/>
</dbReference>
<feature type="region of interest" description="Disordered" evidence="9">
    <location>
        <begin position="356"/>
        <end position="449"/>
    </location>
</feature>
<evidence type="ECO:0000256" key="7">
    <source>
        <dbReference type="ARBA" id="ARBA00023212"/>
    </source>
</evidence>
<dbReference type="GO" id="GO:0005737">
    <property type="term" value="C:cytoplasm"/>
    <property type="evidence" value="ECO:0007669"/>
    <property type="project" value="UniProtKB-ARBA"/>
</dbReference>
<comment type="subcellular location">
    <subcellularLocation>
        <location evidence="2">Cell projection</location>
        <location evidence="2">Lamellipodium</location>
    </subcellularLocation>
    <subcellularLocation>
        <location evidence="1">Cytoplasm</location>
        <location evidence="1">Cytoskeleton</location>
    </subcellularLocation>
</comment>
<dbReference type="Proteomes" id="UP000822476">
    <property type="component" value="Unassembled WGS sequence"/>
</dbReference>
<evidence type="ECO:0000256" key="8">
    <source>
        <dbReference type="ARBA" id="ARBA00023273"/>
    </source>
</evidence>
<evidence type="ECO:0000313" key="12">
    <source>
        <dbReference type="Proteomes" id="UP000822476"/>
    </source>
</evidence>
<evidence type="ECO:0000256" key="6">
    <source>
        <dbReference type="ARBA" id="ARBA00023203"/>
    </source>
</evidence>
<dbReference type="EMBL" id="JTDE01001935">
    <property type="protein sequence ID" value="KAF7258111.1"/>
    <property type="molecule type" value="Genomic_DNA"/>
</dbReference>
<keyword evidence="6" id="KW-0009">Actin-binding</keyword>
<dbReference type="SUPFAM" id="SSF50729">
    <property type="entry name" value="PH domain-like"/>
    <property type="match status" value="1"/>
</dbReference>
<dbReference type="OrthoDB" id="31170at2759"/>
<dbReference type="InterPro" id="IPR014885">
    <property type="entry name" value="VASP_tetra"/>
</dbReference>
<keyword evidence="8" id="KW-0966">Cell projection</keyword>
<dbReference type="GO" id="GO:0003779">
    <property type="term" value="F:actin binding"/>
    <property type="evidence" value="ECO:0007669"/>
    <property type="project" value="UniProtKB-KW"/>
</dbReference>
<dbReference type="Pfam" id="PF08776">
    <property type="entry name" value="VASP_tetra"/>
    <property type="match status" value="1"/>
</dbReference>
<accession>A0A8S9YYU3</accession>
<dbReference type="InterPro" id="IPR011993">
    <property type="entry name" value="PH-like_dom_sf"/>
</dbReference>
<feature type="compositionally biased region" description="Polar residues" evidence="9">
    <location>
        <begin position="369"/>
        <end position="388"/>
    </location>
</feature>
<protein>
    <recommendedName>
        <fullName evidence="10">WH1 domain-containing protein</fullName>
    </recommendedName>
</protein>
<evidence type="ECO:0000259" key="10">
    <source>
        <dbReference type="PROSITE" id="PS50229"/>
    </source>
</evidence>
<feature type="compositionally biased region" description="Polar residues" evidence="9">
    <location>
        <begin position="535"/>
        <end position="560"/>
    </location>
</feature>
<evidence type="ECO:0000313" key="11">
    <source>
        <dbReference type="EMBL" id="KAF7258111.1"/>
    </source>
</evidence>
<proteinExistence type="inferred from homology"/>
<gene>
    <name evidence="11" type="ORF">EG68_04730</name>
</gene>
<feature type="domain" description="WH1" evidence="10">
    <location>
        <begin position="38"/>
        <end position="150"/>
    </location>
</feature>
<dbReference type="PANTHER" id="PTHR11202:SF22">
    <property type="entry name" value="PROTEIN ENABLED"/>
    <property type="match status" value="1"/>
</dbReference>
<dbReference type="GO" id="GO:0017124">
    <property type="term" value="F:SH3 domain binding"/>
    <property type="evidence" value="ECO:0007669"/>
    <property type="project" value="UniProtKB-KW"/>
</dbReference>
<dbReference type="InterPro" id="IPR038023">
    <property type="entry name" value="VASP_sf"/>
</dbReference>
<dbReference type="AlphaFoldDB" id="A0A8S9YYU3"/>
<dbReference type="GO" id="GO:0005856">
    <property type="term" value="C:cytoskeleton"/>
    <property type="evidence" value="ECO:0007669"/>
    <property type="project" value="UniProtKB-SubCell"/>
</dbReference>
<feature type="compositionally biased region" description="Acidic residues" evidence="9">
    <location>
        <begin position="439"/>
        <end position="448"/>
    </location>
</feature>
<dbReference type="GO" id="GO:0030027">
    <property type="term" value="C:lamellipodium"/>
    <property type="evidence" value="ECO:0007669"/>
    <property type="project" value="UniProtKB-SubCell"/>
</dbReference>
<comment type="caution">
    <text evidence="11">The sequence shown here is derived from an EMBL/GenBank/DDBJ whole genome shotgun (WGS) entry which is preliminary data.</text>
</comment>
<organism evidence="11 12">
    <name type="scientific">Paragonimus skrjabini miyazakii</name>
    <dbReference type="NCBI Taxonomy" id="59628"/>
    <lineage>
        <taxon>Eukaryota</taxon>
        <taxon>Metazoa</taxon>
        <taxon>Spiralia</taxon>
        <taxon>Lophotrochozoa</taxon>
        <taxon>Platyhelminthes</taxon>
        <taxon>Trematoda</taxon>
        <taxon>Digenea</taxon>
        <taxon>Plagiorchiida</taxon>
        <taxon>Troglotremata</taxon>
        <taxon>Troglotrematidae</taxon>
        <taxon>Paragonimus</taxon>
    </lineage>
</organism>
<feature type="region of interest" description="Disordered" evidence="9">
    <location>
        <begin position="507"/>
        <end position="565"/>
    </location>
</feature>
<evidence type="ECO:0000256" key="3">
    <source>
        <dbReference type="ARBA" id="ARBA00009785"/>
    </source>
</evidence>
<feature type="region of interest" description="Disordered" evidence="9">
    <location>
        <begin position="159"/>
        <end position="180"/>
    </location>
</feature>
<dbReference type="Gene3D" id="2.30.29.30">
    <property type="entry name" value="Pleckstrin-homology domain (PH domain)/Phosphotyrosine-binding domain (PTB)"/>
    <property type="match status" value="1"/>
</dbReference>
<evidence type="ECO:0000256" key="5">
    <source>
        <dbReference type="ARBA" id="ARBA00023036"/>
    </source>
</evidence>
<keyword evidence="5" id="KW-0729">SH3-binding</keyword>
<keyword evidence="7" id="KW-0206">Cytoskeleton</keyword>
<evidence type="ECO:0000256" key="1">
    <source>
        <dbReference type="ARBA" id="ARBA00004245"/>
    </source>
</evidence>